<accession>A0A4R0RTU5</accession>
<dbReference type="PANTHER" id="PTHR46116">
    <property type="entry name" value="(E3-INDEPENDENT) E2 UBIQUITIN-CONJUGATING ENZYME"/>
    <property type="match status" value="1"/>
</dbReference>
<protein>
    <recommendedName>
        <fullName evidence="4">UBC core domain-containing protein</fullName>
    </recommendedName>
</protein>
<feature type="region of interest" description="Disordered" evidence="3">
    <location>
        <begin position="561"/>
        <end position="673"/>
    </location>
</feature>
<dbReference type="Proteomes" id="UP000292702">
    <property type="component" value="Unassembled WGS sequence"/>
</dbReference>
<dbReference type="Gene3D" id="3.10.110.10">
    <property type="entry name" value="Ubiquitin Conjugating Enzyme"/>
    <property type="match status" value="1"/>
</dbReference>
<comment type="caution">
    <text evidence="5">The sequence shown here is derived from an EMBL/GenBank/DDBJ whole genome shotgun (WGS) entry which is preliminary data.</text>
</comment>
<evidence type="ECO:0000256" key="3">
    <source>
        <dbReference type="SAM" id="MobiDB-lite"/>
    </source>
</evidence>
<dbReference type="CDD" id="cd23837">
    <property type="entry name" value="UBCc_UBE2O"/>
    <property type="match status" value="1"/>
</dbReference>
<dbReference type="GO" id="GO:0061631">
    <property type="term" value="F:ubiquitin conjugating enzyme activity"/>
    <property type="evidence" value="ECO:0007669"/>
    <property type="project" value="TreeGrafter"/>
</dbReference>
<evidence type="ECO:0000313" key="6">
    <source>
        <dbReference type="Proteomes" id="UP000292702"/>
    </source>
</evidence>
<dbReference type="InterPro" id="IPR016135">
    <property type="entry name" value="UBQ-conjugating_enzyme/RWD"/>
</dbReference>
<evidence type="ECO:0000313" key="5">
    <source>
        <dbReference type="EMBL" id="TCD69895.1"/>
    </source>
</evidence>
<keyword evidence="1" id="KW-0808">Transferase</keyword>
<reference evidence="5 6" key="1">
    <citation type="submission" date="2018-11" db="EMBL/GenBank/DDBJ databases">
        <title>Genome assembly of Steccherinum ochraceum LE-BIN_3174, the white-rot fungus of the Steccherinaceae family (The Residual Polyporoid clade, Polyporales, Basidiomycota).</title>
        <authorList>
            <person name="Fedorova T.V."/>
            <person name="Glazunova O.A."/>
            <person name="Landesman E.O."/>
            <person name="Moiseenko K.V."/>
            <person name="Psurtseva N.V."/>
            <person name="Savinova O.S."/>
            <person name="Shakhova N.V."/>
            <person name="Tyazhelova T.V."/>
            <person name="Vasina D.V."/>
        </authorList>
    </citation>
    <scope>NUCLEOTIDE SEQUENCE [LARGE SCALE GENOMIC DNA]</scope>
    <source>
        <strain evidence="5 6">LE-BIN_3174</strain>
    </source>
</reference>
<dbReference type="PANTHER" id="PTHR46116:SF15">
    <property type="entry name" value="(E3-INDEPENDENT) E2 UBIQUITIN-CONJUGATING ENZYME"/>
    <property type="match status" value="1"/>
</dbReference>
<dbReference type="PROSITE" id="PS50127">
    <property type="entry name" value="UBC_2"/>
    <property type="match status" value="1"/>
</dbReference>
<name>A0A4R0RTU5_9APHY</name>
<dbReference type="SMART" id="SM00212">
    <property type="entry name" value="UBCc"/>
    <property type="match status" value="1"/>
</dbReference>
<dbReference type="EMBL" id="RWJN01000031">
    <property type="protein sequence ID" value="TCD69895.1"/>
    <property type="molecule type" value="Genomic_DNA"/>
</dbReference>
<dbReference type="InterPro" id="IPR000608">
    <property type="entry name" value="UBC"/>
</dbReference>
<sequence>MATAGGAQAQSSRTSDRPQRAAKLYQEDIVQLIDEPSSLGLVMRCWHDAEDLPPIPEDEIVDPLLRPLKQGEVGISFYPKGTREILHESKLRLVDRTYQPGDLLKRSVDDLQAGVVTSIEVTGLLEHTISGEEIPGWKTTSETDCDLEIDMGDYVVYDDWVGQVVEMFDEAVVEMGDGKIVRLPELTARLGVGEKGLHILPAPVPGVHNFFNFLLGNAQPSTQDTVLSVRRTVLAIAWLAINQALGPSEASTRQRPQRFWHGSDMGKLTLVRRRAEQCLRVGDRLLLKNREEMPVTLHGKEGVQQQGPVEVRTAVVKQTHTIVNVLWQDGKRDCLDAKDTVPYMNPDEYDCWPGDHVLWKDEEQKRPAVVQSVNAADRTAVIRFSDSGKTELASVLELDPHGTTEWPGVSANEGFGLSRGDFVFIHPEGTTNGATPPAVPRIGEVESWVRDSNGLNGQAGGWRREMISLGNSIAQQRGTDPSVEEGTIRRPQAGDTSLNWFGEVTDQRLDGDVEVMLPDSSSVILPLSRLTRLYDGLEQLEDMWSEISEDDVDSFDSVGANGETESAGFWSLDDSGHWVKETTEGDDWATDDEDENMSVEAERWPSPPPNSSPPLETESVVSVLASEEPEPGPPIVVEGIPSPATPPTTLSTSTPTADTPPVQNGAATAIDSGTDRSEYWKRFELLPSAPADHAFFASPPAQTSRTFLARLTKEYRVLQSSLPDNILVRAYEDRTDLLRSMIIGPDNTPYEDAPFVIDWQFDSNFPHSPPIAHFLSWTNGNGRVNPNLYEEGKVCLSILGTWAGDKNEMWNPARSSLLQCLISIQGLVLVKEPWFCEPAYEKLRGTEEGIVNSRLYSEKAYVLSRGFVRRALDLAPIGFESELKWFYYTNGMLDKILHDSAVLIQKSKSPPADDEADTELAIPRLTGGGIISLERTLNKLRALAAAQGHPTAFSSSSPSSTP</sequence>
<dbReference type="STRING" id="92696.A0A4R0RTU5"/>
<evidence type="ECO:0000256" key="1">
    <source>
        <dbReference type="ARBA" id="ARBA00022679"/>
    </source>
</evidence>
<organism evidence="5 6">
    <name type="scientific">Steccherinum ochraceum</name>
    <dbReference type="NCBI Taxonomy" id="92696"/>
    <lineage>
        <taxon>Eukaryota</taxon>
        <taxon>Fungi</taxon>
        <taxon>Dikarya</taxon>
        <taxon>Basidiomycota</taxon>
        <taxon>Agaricomycotina</taxon>
        <taxon>Agaricomycetes</taxon>
        <taxon>Polyporales</taxon>
        <taxon>Steccherinaceae</taxon>
        <taxon>Steccherinum</taxon>
    </lineage>
</organism>
<feature type="compositionally biased region" description="Low complexity" evidence="3">
    <location>
        <begin position="635"/>
        <end position="661"/>
    </location>
</feature>
<keyword evidence="2" id="KW-0833">Ubl conjugation pathway</keyword>
<feature type="region of interest" description="Disordered" evidence="3">
    <location>
        <begin position="1"/>
        <end position="20"/>
    </location>
</feature>
<dbReference type="AlphaFoldDB" id="A0A4R0RTU5"/>
<evidence type="ECO:0000259" key="4">
    <source>
        <dbReference type="PROSITE" id="PS50127"/>
    </source>
</evidence>
<feature type="compositionally biased region" description="Acidic residues" evidence="3">
    <location>
        <begin position="584"/>
        <end position="597"/>
    </location>
</feature>
<dbReference type="Pfam" id="PF00179">
    <property type="entry name" value="UQ_con"/>
    <property type="match status" value="1"/>
</dbReference>
<keyword evidence="6" id="KW-1185">Reference proteome</keyword>
<gene>
    <name evidence="5" type="ORF">EIP91_005719</name>
</gene>
<dbReference type="SUPFAM" id="SSF54495">
    <property type="entry name" value="UBC-like"/>
    <property type="match status" value="1"/>
</dbReference>
<feature type="compositionally biased region" description="Basic and acidic residues" evidence="3">
    <location>
        <begin position="574"/>
        <end position="583"/>
    </location>
</feature>
<proteinExistence type="predicted"/>
<feature type="domain" description="UBC core" evidence="4">
    <location>
        <begin position="706"/>
        <end position="869"/>
    </location>
</feature>
<dbReference type="OrthoDB" id="1926878at2759"/>
<evidence type="ECO:0000256" key="2">
    <source>
        <dbReference type="ARBA" id="ARBA00022786"/>
    </source>
</evidence>